<dbReference type="EMBL" id="JAWDGP010003252">
    <property type="protein sequence ID" value="KAK3776022.1"/>
    <property type="molecule type" value="Genomic_DNA"/>
</dbReference>
<proteinExistence type="predicted"/>
<accession>A0AAE0ZWP1</accession>
<organism evidence="1 2">
    <name type="scientific">Elysia crispata</name>
    <name type="common">lettuce slug</name>
    <dbReference type="NCBI Taxonomy" id="231223"/>
    <lineage>
        <taxon>Eukaryota</taxon>
        <taxon>Metazoa</taxon>
        <taxon>Spiralia</taxon>
        <taxon>Lophotrochozoa</taxon>
        <taxon>Mollusca</taxon>
        <taxon>Gastropoda</taxon>
        <taxon>Heterobranchia</taxon>
        <taxon>Euthyneura</taxon>
        <taxon>Panpulmonata</taxon>
        <taxon>Sacoglossa</taxon>
        <taxon>Placobranchoidea</taxon>
        <taxon>Plakobranchidae</taxon>
        <taxon>Elysia</taxon>
    </lineage>
</organism>
<dbReference type="Proteomes" id="UP001283361">
    <property type="component" value="Unassembled WGS sequence"/>
</dbReference>
<gene>
    <name evidence="1" type="ORF">RRG08_044406</name>
</gene>
<dbReference type="AlphaFoldDB" id="A0AAE0ZWP1"/>
<evidence type="ECO:0000313" key="2">
    <source>
        <dbReference type="Proteomes" id="UP001283361"/>
    </source>
</evidence>
<evidence type="ECO:0000313" key="1">
    <source>
        <dbReference type="EMBL" id="KAK3776022.1"/>
    </source>
</evidence>
<protein>
    <submittedName>
        <fullName evidence="1">Uncharacterized protein</fullName>
    </submittedName>
</protein>
<reference evidence="1" key="1">
    <citation type="journal article" date="2023" name="G3 (Bethesda)">
        <title>A reference genome for the long-term kleptoplast-retaining sea slug Elysia crispata morphotype clarki.</title>
        <authorList>
            <person name="Eastman K.E."/>
            <person name="Pendleton A.L."/>
            <person name="Shaikh M.A."/>
            <person name="Suttiyut T."/>
            <person name="Ogas R."/>
            <person name="Tomko P."/>
            <person name="Gavelis G."/>
            <person name="Widhalm J.R."/>
            <person name="Wisecaver J.H."/>
        </authorList>
    </citation>
    <scope>NUCLEOTIDE SEQUENCE</scope>
    <source>
        <strain evidence="1">ECLA1</strain>
    </source>
</reference>
<comment type="caution">
    <text evidence="1">The sequence shown here is derived from an EMBL/GenBank/DDBJ whole genome shotgun (WGS) entry which is preliminary data.</text>
</comment>
<sequence length="175" mass="18963">MTCTNYLLPSSRSLIADNPAYSVTRIECAKGPRSLMTRSTGAHTHIGLFCLLKVTEDGLEVTPRSGGDWSADLTPKSEVQSFCMVKLSLRGPGVANYWNWKHHTTVHIMPGAVGLILLSGNKSLGADVRDRLCERISNNQGKVQISVQKVLKSVSSVTGAFTSSFVHDPSFAMIV</sequence>
<keyword evidence="2" id="KW-1185">Reference proteome</keyword>
<name>A0AAE0ZWP1_9GAST</name>